<evidence type="ECO:0000313" key="2">
    <source>
        <dbReference type="Proteomes" id="UP000237846"/>
    </source>
</evidence>
<reference evidence="1 2" key="1">
    <citation type="submission" date="2018-03" db="EMBL/GenBank/DDBJ databases">
        <title>Genomic Encyclopedia of Archaeal and Bacterial Type Strains, Phase II (KMG-II): from individual species to whole genera.</title>
        <authorList>
            <person name="Goeker M."/>
        </authorList>
    </citation>
    <scope>NUCLEOTIDE SEQUENCE [LARGE SCALE GENOMIC DNA]</scope>
    <source>
        <strain evidence="1 2">DSM 45601</strain>
    </source>
</reference>
<dbReference type="InterPro" id="IPR006059">
    <property type="entry name" value="SBP"/>
</dbReference>
<dbReference type="OrthoDB" id="358201at2"/>
<dbReference type="PROSITE" id="PS51318">
    <property type="entry name" value="TAT"/>
    <property type="match status" value="1"/>
</dbReference>
<dbReference type="SUPFAM" id="SSF53850">
    <property type="entry name" value="Periplasmic binding protein-like II"/>
    <property type="match status" value="1"/>
</dbReference>
<dbReference type="PANTHER" id="PTHR43649:SF14">
    <property type="entry name" value="BLR3389 PROTEIN"/>
    <property type="match status" value="1"/>
</dbReference>
<name>A0A2T0Q7D4_9ACTN</name>
<evidence type="ECO:0000313" key="1">
    <source>
        <dbReference type="EMBL" id="PRX99633.1"/>
    </source>
</evidence>
<sequence>MTDHPRATPRRPILGRAGRASAAGAAGLLALALAACTPGAGNDAGGGDASPAVDVNTDVASLGEVELTVWDQEVRGGQADQLEELNQAFEEAYPNVTINRVSRSTDDLRTTLRLALSGNEAPDVVQVSNGRPDMGSYVEAGLLRNLDPYAEAYGWAERFDASVLANASYTDDGATLGDGSVYGAAQMGEMVGVYYNRELLAELDLEAPTTWEEFDAAVVAAEEAGELPIQFGNLDQWPGIHMLGAAQSRYVDPETIRDLGYGRPGSSWATPENTQAAQALVDWAEDGYLTPDFNGVGSDPAWQAFGEGEGVFLIGGTWLLADLTDALGDSLGFTAFPGADGQTVVATGGTSLPFAIPQRSENADAAAAYIDFITSTDAMAVISEHGNLPVADVAAQEAEGAQREVFDTYDRLVSGGGMVPYLDYATPDSYDVITQQVQSLMGGEATPEEFLDALETEYQENVAQ</sequence>
<dbReference type="InterPro" id="IPR050490">
    <property type="entry name" value="Bact_solute-bd_prot1"/>
</dbReference>
<dbReference type="AlphaFoldDB" id="A0A2T0Q7D4"/>
<gene>
    <name evidence="1" type="ORF">CLV72_103237</name>
</gene>
<dbReference type="PANTHER" id="PTHR43649">
    <property type="entry name" value="ARABINOSE-BINDING PROTEIN-RELATED"/>
    <property type="match status" value="1"/>
</dbReference>
<keyword evidence="2" id="KW-1185">Reference proteome</keyword>
<dbReference type="Proteomes" id="UP000237846">
    <property type="component" value="Unassembled WGS sequence"/>
</dbReference>
<dbReference type="Gene3D" id="3.40.190.10">
    <property type="entry name" value="Periplasmic binding protein-like II"/>
    <property type="match status" value="2"/>
</dbReference>
<dbReference type="Pfam" id="PF01547">
    <property type="entry name" value="SBP_bac_1"/>
    <property type="match status" value="1"/>
</dbReference>
<proteinExistence type="predicted"/>
<dbReference type="InterPro" id="IPR006311">
    <property type="entry name" value="TAT_signal"/>
</dbReference>
<protein>
    <submittedName>
        <fullName evidence="1">Carbohydrate ABC transporter substrate-binding protein (CUT1 family)</fullName>
    </submittedName>
</protein>
<dbReference type="RefSeq" id="WP_106244368.1">
    <property type="nucleotide sequence ID" value="NZ_PVZC01000003.1"/>
</dbReference>
<accession>A0A2T0Q7D4</accession>
<dbReference type="EMBL" id="PVZC01000003">
    <property type="protein sequence ID" value="PRX99633.1"/>
    <property type="molecule type" value="Genomic_DNA"/>
</dbReference>
<organism evidence="1 2">
    <name type="scientific">Allonocardiopsis opalescens</name>
    <dbReference type="NCBI Taxonomy" id="1144618"/>
    <lineage>
        <taxon>Bacteria</taxon>
        <taxon>Bacillati</taxon>
        <taxon>Actinomycetota</taxon>
        <taxon>Actinomycetes</taxon>
        <taxon>Streptosporangiales</taxon>
        <taxon>Allonocardiopsis</taxon>
    </lineage>
</organism>
<comment type="caution">
    <text evidence="1">The sequence shown here is derived from an EMBL/GenBank/DDBJ whole genome shotgun (WGS) entry which is preliminary data.</text>
</comment>